<dbReference type="AlphaFoldDB" id="A0A9N9P0D6"/>
<accession>A0A9N9P0D6</accession>
<dbReference type="Proteomes" id="UP000789570">
    <property type="component" value="Unassembled WGS sequence"/>
</dbReference>
<keyword evidence="2" id="KW-1185">Reference proteome</keyword>
<dbReference type="OrthoDB" id="2440033at2759"/>
<sequence length="181" mass="21199">ELIIDRTKKFLKGGPNISKNLLSQLVKKFTSRVDNEMSRILIVWVSKNKLESYKNDENDPLSLEGLKYLLMKTLDTKTPFATSEFDIWKYALKKVISIATNNRKTDLSECNADEIKEVKIHLTPFTYYIDLNRMDVNEIMKYIEPVNIFKIEKIKDIYRSKARDKESANIRGVPAFKWNNN</sequence>
<evidence type="ECO:0000313" key="2">
    <source>
        <dbReference type="Proteomes" id="UP000789570"/>
    </source>
</evidence>
<comment type="caution">
    <text evidence="1">The sequence shown here is derived from an EMBL/GenBank/DDBJ whole genome shotgun (WGS) entry which is preliminary data.</text>
</comment>
<organism evidence="1 2">
    <name type="scientific">Funneliformis caledonium</name>
    <dbReference type="NCBI Taxonomy" id="1117310"/>
    <lineage>
        <taxon>Eukaryota</taxon>
        <taxon>Fungi</taxon>
        <taxon>Fungi incertae sedis</taxon>
        <taxon>Mucoromycota</taxon>
        <taxon>Glomeromycotina</taxon>
        <taxon>Glomeromycetes</taxon>
        <taxon>Glomerales</taxon>
        <taxon>Glomeraceae</taxon>
        <taxon>Funneliformis</taxon>
    </lineage>
</organism>
<feature type="non-terminal residue" evidence="1">
    <location>
        <position position="1"/>
    </location>
</feature>
<protein>
    <submittedName>
        <fullName evidence="1">5463_t:CDS:1</fullName>
    </submittedName>
</protein>
<gene>
    <name evidence="1" type="ORF">FCALED_LOCUS17653</name>
</gene>
<feature type="non-terminal residue" evidence="1">
    <location>
        <position position="181"/>
    </location>
</feature>
<reference evidence="1" key="1">
    <citation type="submission" date="2021-06" db="EMBL/GenBank/DDBJ databases">
        <authorList>
            <person name="Kallberg Y."/>
            <person name="Tangrot J."/>
            <person name="Rosling A."/>
        </authorList>
    </citation>
    <scope>NUCLEOTIDE SEQUENCE</scope>
    <source>
        <strain evidence="1">UK204</strain>
    </source>
</reference>
<evidence type="ECO:0000313" key="1">
    <source>
        <dbReference type="EMBL" id="CAG8772965.1"/>
    </source>
</evidence>
<name>A0A9N9P0D6_9GLOM</name>
<proteinExistence type="predicted"/>
<dbReference type="EMBL" id="CAJVPQ010028406">
    <property type="protein sequence ID" value="CAG8772965.1"/>
    <property type="molecule type" value="Genomic_DNA"/>
</dbReference>